<dbReference type="EMBL" id="CP134187">
    <property type="protein sequence ID" value="WPB02512.1"/>
    <property type="molecule type" value="Genomic_DNA"/>
</dbReference>
<evidence type="ECO:0000313" key="2">
    <source>
        <dbReference type="EMBL" id="WPB02512.1"/>
    </source>
</evidence>
<proteinExistence type="predicted"/>
<dbReference type="EMBL" id="LKMD01000105">
    <property type="protein sequence ID" value="PIA92872.1"/>
    <property type="molecule type" value="Genomic_DNA"/>
</dbReference>
<reference evidence="2 4" key="2">
    <citation type="submission" date="2023-09" db="EMBL/GenBank/DDBJ databases">
        <title>Complete-Gapless Cercospora beticola genome.</title>
        <authorList>
            <person name="Wyatt N.A."/>
            <person name="Spanner R.E."/>
            <person name="Bolton M.D."/>
        </authorList>
    </citation>
    <scope>NUCLEOTIDE SEQUENCE [LARGE SCALE GENOMIC DNA]</scope>
    <source>
        <strain evidence="2">Cb09-40</strain>
    </source>
</reference>
<dbReference type="Proteomes" id="UP001302367">
    <property type="component" value="Chromosome 4"/>
</dbReference>
<reference evidence="1 3" key="1">
    <citation type="submission" date="2015-10" db="EMBL/GenBank/DDBJ databases">
        <title>The cercosporin biosynthetic gene cluster was horizontally transferred to several fungal lineages and shown to be expanded in Cercospora beticola based on microsynteny with recipient genomes.</title>
        <authorList>
            <person name="De Jonge R."/>
            <person name="Ebert M.K."/>
            <person name="Suttle J.C."/>
            <person name="Jurick Ii W.M."/>
            <person name="Secor G.A."/>
            <person name="Thomma B.P."/>
            <person name="Van De Peer Y."/>
            <person name="Bolton M.D."/>
        </authorList>
    </citation>
    <scope>NUCLEOTIDE SEQUENCE [LARGE SCALE GENOMIC DNA]</scope>
    <source>
        <strain evidence="1 3">09-40</strain>
    </source>
</reference>
<organism evidence="1 3">
    <name type="scientific">Cercospora beticola</name>
    <name type="common">Sugarbeet leaf spot fungus</name>
    <dbReference type="NCBI Taxonomy" id="122368"/>
    <lineage>
        <taxon>Eukaryota</taxon>
        <taxon>Fungi</taxon>
        <taxon>Dikarya</taxon>
        <taxon>Ascomycota</taxon>
        <taxon>Pezizomycotina</taxon>
        <taxon>Dothideomycetes</taxon>
        <taxon>Dothideomycetidae</taxon>
        <taxon>Mycosphaerellales</taxon>
        <taxon>Mycosphaerellaceae</taxon>
        <taxon>Cercospora</taxon>
    </lineage>
</organism>
<dbReference type="AlphaFoldDB" id="A0A2G5HKY1"/>
<name>A0A2G5HKY1_CERBT</name>
<keyword evidence="4" id="KW-1185">Reference proteome</keyword>
<protein>
    <submittedName>
        <fullName evidence="1">Uncharacterized protein</fullName>
    </submittedName>
</protein>
<evidence type="ECO:0000313" key="4">
    <source>
        <dbReference type="Proteomes" id="UP001302367"/>
    </source>
</evidence>
<accession>A0A2G5HKY1</accession>
<sequence>MSSGPRHRLRFQEFLRLLKRLLTALPTETVDAERYLDRHPHFEHCLNSRGILANPEGIESHARSSVNALPRFWFSRVGIIGMLGPVAKSLAPTLRHHTKLGKAEPSTAPRG</sequence>
<dbReference type="Proteomes" id="UP000230605">
    <property type="component" value="Chromosome 4"/>
</dbReference>
<evidence type="ECO:0000313" key="1">
    <source>
        <dbReference type="EMBL" id="PIA92872.1"/>
    </source>
</evidence>
<evidence type="ECO:0000313" key="3">
    <source>
        <dbReference type="Proteomes" id="UP000230605"/>
    </source>
</evidence>
<gene>
    <name evidence="1" type="ORF">CB0940_05195</name>
    <name evidence="2" type="ORF">RHO25_007148</name>
</gene>